<dbReference type="PANTHER" id="PTHR43975">
    <property type="entry name" value="ZGC:101858"/>
    <property type="match status" value="1"/>
</dbReference>
<evidence type="ECO:0000313" key="1">
    <source>
        <dbReference type="EMBL" id="CAG5132604.1"/>
    </source>
</evidence>
<protein>
    <submittedName>
        <fullName evidence="1">Uncharacterized protein</fullName>
    </submittedName>
</protein>
<keyword evidence="2" id="KW-1185">Reference proteome</keyword>
<dbReference type="AlphaFoldDB" id="A0A8S3ZTE8"/>
<dbReference type="OrthoDB" id="47007at2759"/>
<organism evidence="1 2">
    <name type="scientific">Candidula unifasciata</name>
    <dbReference type="NCBI Taxonomy" id="100452"/>
    <lineage>
        <taxon>Eukaryota</taxon>
        <taxon>Metazoa</taxon>
        <taxon>Spiralia</taxon>
        <taxon>Lophotrochozoa</taxon>
        <taxon>Mollusca</taxon>
        <taxon>Gastropoda</taxon>
        <taxon>Heterobranchia</taxon>
        <taxon>Euthyneura</taxon>
        <taxon>Panpulmonata</taxon>
        <taxon>Eupulmonata</taxon>
        <taxon>Stylommatophora</taxon>
        <taxon>Helicina</taxon>
        <taxon>Helicoidea</taxon>
        <taxon>Geomitridae</taxon>
        <taxon>Candidula</taxon>
    </lineage>
</organism>
<dbReference type="Pfam" id="PF13561">
    <property type="entry name" value="adh_short_C2"/>
    <property type="match status" value="1"/>
</dbReference>
<dbReference type="InterPro" id="IPR036291">
    <property type="entry name" value="NAD(P)-bd_dom_sf"/>
</dbReference>
<dbReference type="Proteomes" id="UP000678393">
    <property type="component" value="Unassembled WGS sequence"/>
</dbReference>
<accession>A0A8S3ZTE8</accession>
<proteinExistence type="predicted"/>
<evidence type="ECO:0000313" key="2">
    <source>
        <dbReference type="Proteomes" id="UP000678393"/>
    </source>
</evidence>
<comment type="caution">
    <text evidence="1">The sequence shown here is derived from an EMBL/GenBank/DDBJ whole genome shotgun (WGS) entry which is preliminary data.</text>
</comment>
<dbReference type="SUPFAM" id="SSF51735">
    <property type="entry name" value="NAD(P)-binding Rossmann-fold domains"/>
    <property type="match status" value="1"/>
</dbReference>
<dbReference type="InterPro" id="IPR002347">
    <property type="entry name" value="SDR_fam"/>
</dbReference>
<dbReference type="PRINTS" id="PR00081">
    <property type="entry name" value="GDHRDH"/>
</dbReference>
<dbReference type="Gene3D" id="3.40.50.720">
    <property type="entry name" value="NAD(P)-binding Rossmann-like Domain"/>
    <property type="match status" value="1"/>
</dbReference>
<reference evidence="1" key="1">
    <citation type="submission" date="2021-04" db="EMBL/GenBank/DDBJ databases">
        <authorList>
            <consortium name="Molecular Ecology Group"/>
        </authorList>
    </citation>
    <scope>NUCLEOTIDE SEQUENCE</scope>
</reference>
<gene>
    <name evidence="1" type="ORF">CUNI_LOCUS18162</name>
</gene>
<dbReference type="EMBL" id="CAJHNH020005517">
    <property type="protein sequence ID" value="CAG5132604.1"/>
    <property type="molecule type" value="Genomic_DNA"/>
</dbReference>
<name>A0A8S3ZTE8_9EUPU</name>
<sequence>MHQNQSITTATEEVYDDIMNTNLKSVFFLIQDAIPHLEKTKGSIINVSAAVTNVAVPPIVISLISKVALDHLTKCLAVDLGQKGIRVNSVNPGYLPTRMMEQFGEGNKSAPSGRLGTVEDVAKAALFLASDSAGFITGELIRVDGGGNLAGKFGDSLLKN</sequence>
<dbReference type="PANTHER" id="PTHR43975:SF2">
    <property type="entry name" value="EG:BACR7A4.14 PROTEIN-RELATED"/>
    <property type="match status" value="1"/>
</dbReference>